<feature type="compositionally biased region" description="Low complexity" evidence="1">
    <location>
        <begin position="460"/>
        <end position="479"/>
    </location>
</feature>
<dbReference type="HOGENOM" id="CLU_504192_0_0_0"/>
<evidence type="ECO:0000256" key="1">
    <source>
        <dbReference type="SAM" id="MobiDB-lite"/>
    </source>
</evidence>
<evidence type="ECO:0000313" key="3">
    <source>
        <dbReference type="Proteomes" id="UP000001025"/>
    </source>
</evidence>
<keyword evidence="3" id="KW-1185">Reference proteome</keyword>
<feature type="compositionally biased region" description="Polar residues" evidence="1">
    <location>
        <begin position="299"/>
        <end position="316"/>
    </location>
</feature>
<dbReference type="AlphaFoldDB" id="Q7UPM2"/>
<accession>Q7UPM2</accession>
<sequence>MEGRCCAWRVLYVEDVSVDHSRSKTREVRMTTASKNTNPSRRSNPSRTEMDEMAPTLLRLPDLCPPTGPEEAYVEETVPPEEPGSDAGLSMQDMLDAATEVPTNLDAPASVTRLPNLVPPQNLVSSPDASAAVAAPALRENTTRNATTQNAPSVQPVVSSPATTATVLVDSKSTEVASKPSWKESSETFSNRALAVVGSRNTLLVLLAVLACWAVFAPRRNPNAQQNSEALIAKEPEADRSAAKKDDLSPISSIASDKANTRPKKHLGDRKATDSVAVGKIGNPKPNVGQVTPGPSVAAASSSTPKHSVNKTTLGQPSATKAMGVVPGGTSLVQSQLASSTMQHGVGADAPFDSVPFHQESSAVAVSSPTNAGMTLDALAANYAAGSPSEITEEEFDTTADQDTSFGSDALMNDVPPTDTTSVEETPDAVPVPLQSGTPGPISNWMDYLPPMPSEMGEQASNAASAGPTATGSPAATVAEQVAGANEFPATQSPSTPDFRFALPGDGPEGSVGTQAPATSDQPEARVAAPPFYPDFNLRR</sequence>
<reference evidence="2 3" key="1">
    <citation type="journal article" date="2003" name="Proc. Natl. Acad. Sci. U.S.A.">
        <title>Complete genome sequence of the marine planctomycete Pirellula sp. strain 1.</title>
        <authorList>
            <person name="Gloeckner F.O."/>
            <person name="Kube M."/>
            <person name="Bauer M."/>
            <person name="Teeling H."/>
            <person name="Lombardot T."/>
            <person name="Ludwig W."/>
            <person name="Gade D."/>
            <person name="Beck A."/>
            <person name="Borzym K."/>
            <person name="Heitmann K."/>
            <person name="Rabus R."/>
            <person name="Schlesner H."/>
            <person name="Amann R."/>
            <person name="Reinhardt R."/>
        </authorList>
    </citation>
    <scope>NUCLEOTIDE SEQUENCE [LARGE SCALE GENOMIC DNA]</scope>
    <source>
        <strain evidence="3">DSM 10527 / NCIMB 13988 / SH1</strain>
    </source>
</reference>
<dbReference type="STRING" id="243090.RB6847"/>
<dbReference type="EMBL" id="BX294145">
    <property type="protein sequence ID" value="CAD75039.1"/>
    <property type="molecule type" value="Genomic_DNA"/>
</dbReference>
<proteinExistence type="predicted"/>
<feature type="compositionally biased region" description="Polar residues" evidence="1">
    <location>
        <begin position="31"/>
        <end position="47"/>
    </location>
</feature>
<protein>
    <submittedName>
        <fullName evidence="2">Uncharacterized protein</fullName>
    </submittedName>
</protein>
<dbReference type="PATRIC" id="fig|243090.15.peg.3321"/>
<dbReference type="EnsemblBacteria" id="CAD75039">
    <property type="protein sequence ID" value="CAD75039"/>
    <property type="gene ID" value="RB6847"/>
</dbReference>
<feature type="compositionally biased region" description="Polar residues" evidence="1">
    <location>
        <begin position="512"/>
        <end position="522"/>
    </location>
</feature>
<feature type="region of interest" description="Disordered" evidence="1">
    <location>
        <begin position="390"/>
        <end position="540"/>
    </location>
</feature>
<feature type="region of interest" description="Disordered" evidence="1">
    <location>
        <begin position="234"/>
        <end position="316"/>
    </location>
</feature>
<dbReference type="Proteomes" id="UP000001025">
    <property type="component" value="Chromosome"/>
</dbReference>
<organism evidence="2 3">
    <name type="scientific">Rhodopirellula baltica (strain DSM 10527 / NCIMB 13988 / SH1)</name>
    <dbReference type="NCBI Taxonomy" id="243090"/>
    <lineage>
        <taxon>Bacteria</taxon>
        <taxon>Pseudomonadati</taxon>
        <taxon>Planctomycetota</taxon>
        <taxon>Planctomycetia</taxon>
        <taxon>Pirellulales</taxon>
        <taxon>Pirellulaceae</taxon>
        <taxon>Rhodopirellula</taxon>
    </lineage>
</organism>
<feature type="compositionally biased region" description="Basic and acidic residues" evidence="1">
    <location>
        <begin position="234"/>
        <end position="248"/>
    </location>
</feature>
<feature type="region of interest" description="Disordered" evidence="1">
    <location>
        <begin position="21"/>
        <end position="51"/>
    </location>
</feature>
<gene>
    <name evidence="2" type="ordered locus">RB6847</name>
</gene>
<dbReference type="OrthoDB" id="265417at2"/>
<feature type="compositionally biased region" description="Acidic residues" evidence="1">
    <location>
        <begin position="391"/>
        <end position="400"/>
    </location>
</feature>
<evidence type="ECO:0000313" key="2">
    <source>
        <dbReference type="EMBL" id="CAD75039.1"/>
    </source>
</evidence>
<name>Q7UPM2_RHOBA</name>
<dbReference type="InParanoid" id="Q7UPM2"/>
<dbReference type="KEGG" id="rba:RB6847"/>